<organism evidence="2 3">
    <name type="scientific">Hydrogenibacillus schlegelii</name>
    <name type="common">Bacillus schlegelii</name>
    <dbReference type="NCBI Taxonomy" id="1484"/>
    <lineage>
        <taxon>Bacteria</taxon>
        <taxon>Bacillati</taxon>
        <taxon>Bacillota</taxon>
        <taxon>Bacilli</taxon>
        <taxon>Bacillales</taxon>
        <taxon>Bacillales Family X. Incertae Sedis</taxon>
        <taxon>Hydrogenibacillus</taxon>
    </lineage>
</organism>
<sequence length="118" mass="14037">MARNQSVQQQNNEREVQTVKVEFVVSTDKKEVDPKLEELRKRRDTYKGNLAYAIAQQDKYSKDYTEALNRGADQLTLDRLELKLREADLRITFYKERLAKVEEEIIRYKLERKKEAVA</sequence>
<dbReference type="AlphaFoldDB" id="A0A132ND46"/>
<reference evidence="2 3" key="1">
    <citation type="submission" date="2015-09" db="EMBL/GenBank/DDBJ databases">
        <title>Draft genome sequence of Hydrogenibacillus schlegelii DSM 2000.</title>
        <authorList>
            <person name="Hemp J."/>
        </authorList>
    </citation>
    <scope>NUCLEOTIDE SEQUENCE [LARGE SCALE GENOMIC DNA]</scope>
    <source>
        <strain evidence="2 3">MA 48</strain>
    </source>
</reference>
<name>A0A132ND46_HYDSH</name>
<keyword evidence="1" id="KW-0175">Coiled coil</keyword>
<protein>
    <submittedName>
        <fullName evidence="2">Uncharacterized protein</fullName>
    </submittedName>
</protein>
<evidence type="ECO:0000313" key="3">
    <source>
        <dbReference type="Proteomes" id="UP000243024"/>
    </source>
</evidence>
<feature type="coiled-coil region" evidence="1">
    <location>
        <begin position="77"/>
        <end position="111"/>
    </location>
</feature>
<evidence type="ECO:0000256" key="1">
    <source>
        <dbReference type="SAM" id="Coils"/>
    </source>
</evidence>
<proteinExistence type="predicted"/>
<gene>
    <name evidence="2" type="ORF">SA87_02035</name>
</gene>
<dbReference type="EMBL" id="JXBB01000038">
    <property type="protein sequence ID" value="OAR03801.1"/>
    <property type="molecule type" value="Genomic_DNA"/>
</dbReference>
<dbReference type="STRING" id="1484.SA87_02035"/>
<dbReference type="RefSeq" id="WP_066202344.1">
    <property type="nucleotide sequence ID" value="NZ_CBCSAS010000076.1"/>
</dbReference>
<accession>A0A132ND46</accession>
<dbReference type="OrthoDB" id="2101647at2"/>
<dbReference type="Proteomes" id="UP000243024">
    <property type="component" value="Unassembled WGS sequence"/>
</dbReference>
<comment type="caution">
    <text evidence="2">The sequence shown here is derived from an EMBL/GenBank/DDBJ whole genome shotgun (WGS) entry which is preliminary data.</text>
</comment>
<evidence type="ECO:0000313" key="2">
    <source>
        <dbReference type="EMBL" id="OAR03801.1"/>
    </source>
</evidence>
<keyword evidence="3" id="KW-1185">Reference proteome</keyword>